<dbReference type="Pfam" id="PF13435">
    <property type="entry name" value="Cytochrome_C554"/>
    <property type="match status" value="1"/>
</dbReference>
<feature type="chain" id="PRO_5032681107" description="Cytochrome c-552/4 domain-containing protein" evidence="1">
    <location>
        <begin position="24"/>
        <end position="320"/>
    </location>
</feature>
<sequence length="320" mass="35644">MKFRLQMSLIVCLSLLVSASAFAQNKVIGPKQCSDSNCHKSIFDDLLFHPHETFFNEKFEEEGVKIAEKMNVKDQFEDEKCIKCHGIEVASDYPKVTEEEKGLFGIVCETCHNPAQDWVEIHDKKGKVPEAIKAGMRDTRNFYAWSKDCFRCHRGAKEDFYKAGHRLGEKFDLVKYSQGDFKHWVWSKEQEASGNLDAKLTQKIGKIWVAGEALQVEASIMRISEASGKGEYTEKNAALLSKAVENLKKVAGVIPSDKLSKLIAVGGKVNADPASAKAVAKEINATTVAFVNELDAADIAADKFASFPIPDKSTYIRNKK</sequence>
<evidence type="ECO:0000313" key="4">
    <source>
        <dbReference type="Proteomes" id="UP000594464"/>
    </source>
</evidence>
<dbReference type="InterPro" id="IPR023155">
    <property type="entry name" value="Cyt_c-552/4"/>
</dbReference>
<evidence type="ECO:0000313" key="3">
    <source>
        <dbReference type="EMBL" id="QPJ64570.1"/>
    </source>
</evidence>
<dbReference type="Proteomes" id="UP000594464">
    <property type="component" value="Chromosome"/>
</dbReference>
<feature type="domain" description="Cytochrome c-552/4" evidence="2">
    <location>
        <begin position="36"/>
        <end position="112"/>
    </location>
</feature>
<dbReference type="AlphaFoldDB" id="A0A7T0C123"/>
<dbReference type="Gene3D" id="1.10.1130.10">
    <property type="entry name" value="Flavocytochrome C3, Chain A"/>
    <property type="match status" value="1"/>
</dbReference>
<accession>A0A7T0C123</accession>
<gene>
    <name evidence="3" type="ORF">G3M78_03835</name>
</gene>
<dbReference type="SUPFAM" id="SSF48695">
    <property type="entry name" value="Multiheme cytochromes"/>
    <property type="match status" value="1"/>
</dbReference>
<dbReference type="EMBL" id="CP048620">
    <property type="protein sequence ID" value="QPJ64570.1"/>
    <property type="molecule type" value="Genomic_DNA"/>
</dbReference>
<dbReference type="InterPro" id="IPR036280">
    <property type="entry name" value="Multihaem_cyt_sf"/>
</dbReference>
<dbReference type="KEGG" id="nva:G3M78_03835"/>
<organism evidence="3 4">
    <name type="scientific">Candidatus Nitrohelix vancouverensis</name>
    <dbReference type="NCBI Taxonomy" id="2705534"/>
    <lineage>
        <taxon>Bacteria</taxon>
        <taxon>Pseudomonadati</taxon>
        <taxon>Nitrospinota/Tectimicrobiota group</taxon>
        <taxon>Nitrospinota</taxon>
        <taxon>Nitrospinia</taxon>
        <taxon>Nitrospinales</taxon>
        <taxon>Nitrospinaceae</taxon>
        <taxon>Candidatus Nitrohelix</taxon>
    </lineage>
</organism>
<reference evidence="4" key="1">
    <citation type="submission" date="2020-02" db="EMBL/GenBank/DDBJ databases">
        <title>Genomic and physiological characterization of two novel Nitrospinaceae genera.</title>
        <authorList>
            <person name="Mueller A.J."/>
            <person name="Jung M.-Y."/>
            <person name="Strachan C.R."/>
            <person name="Herbold C.W."/>
            <person name="Kirkegaard R.H."/>
            <person name="Daims H."/>
        </authorList>
    </citation>
    <scope>NUCLEOTIDE SEQUENCE [LARGE SCALE GENOMIC DNA]</scope>
</reference>
<evidence type="ECO:0000259" key="2">
    <source>
        <dbReference type="Pfam" id="PF13435"/>
    </source>
</evidence>
<protein>
    <recommendedName>
        <fullName evidence="2">Cytochrome c-552/4 domain-containing protein</fullName>
    </recommendedName>
</protein>
<proteinExistence type="predicted"/>
<name>A0A7T0C123_9BACT</name>
<keyword evidence="1" id="KW-0732">Signal</keyword>
<evidence type="ECO:0000256" key="1">
    <source>
        <dbReference type="SAM" id="SignalP"/>
    </source>
</evidence>
<feature type="signal peptide" evidence="1">
    <location>
        <begin position="1"/>
        <end position="23"/>
    </location>
</feature>